<dbReference type="PANTHER" id="PTHR34135">
    <property type="entry name" value="LYSOZYME"/>
    <property type="match status" value="1"/>
</dbReference>
<feature type="region of interest" description="Disordered" evidence="4">
    <location>
        <begin position="179"/>
        <end position="205"/>
    </location>
</feature>
<reference evidence="5 6" key="1">
    <citation type="submission" date="2023-05" db="EMBL/GenBank/DDBJ databases">
        <title>Streptantibioticus silvisoli sp. nov., acidotolerant actinomycetes 1 from pine litter.</title>
        <authorList>
            <person name="Swiecimska M."/>
            <person name="Golinska P."/>
            <person name="Sangal V."/>
            <person name="Wachnowicz B."/>
            <person name="Goodfellow M."/>
        </authorList>
    </citation>
    <scope>NUCLEOTIDE SEQUENCE [LARGE SCALE GENOMIC DNA]</scope>
    <source>
        <strain evidence="5 6">DSM 42109</strain>
    </source>
</reference>
<dbReference type="InterPro" id="IPR002053">
    <property type="entry name" value="Glyco_hydro_25"/>
</dbReference>
<dbReference type="InterPro" id="IPR017853">
    <property type="entry name" value="GH"/>
</dbReference>
<dbReference type="PANTHER" id="PTHR34135:SF2">
    <property type="entry name" value="LYSOZYME"/>
    <property type="match status" value="1"/>
</dbReference>
<proteinExistence type="inferred from homology"/>
<keyword evidence="6" id="KW-1185">Reference proteome</keyword>
<dbReference type="CDD" id="cd00599">
    <property type="entry name" value="GH25_muramidase"/>
    <property type="match status" value="1"/>
</dbReference>
<sequence>MIKGIDVSSYQPEDYSTRGIEFVFIKLTEGKSYTNPKWVAQRKTARDAGLVTGFYHFVRSGSMKAQADYFLSKINLVPGDMLVLDWEDAKVGNGEKDEWIKYVQEKRPDHKVLLYCNVNFWLNRDKTSFAGDGLWIAHYNGKPGEPGIKHRWRFHQYTSSPIDTNLGEFDSRAALRAWAGGDKSGSKGDSKGSEGSKDSKGSKGS</sequence>
<evidence type="ECO:0000256" key="4">
    <source>
        <dbReference type="SAM" id="MobiDB-lite"/>
    </source>
</evidence>
<gene>
    <name evidence="5" type="ORF">NMN56_003560</name>
</gene>
<dbReference type="InterPro" id="IPR018077">
    <property type="entry name" value="Glyco_hydro_fam25_subgr"/>
</dbReference>
<evidence type="ECO:0000256" key="1">
    <source>
        <dbReference type="ARBA" id="ARBA00010646"/>
    </source>
</evidence>
<evidence type="ECO:0000256" key="3">
    <source>
        <dbReference type="ARBA" id="ARBA00023295"/>
    </source>
</evidence>
<name>A0ABT6ZPR0_9ACTN</name>
<dbReference type="RefSeq" id="WP_274042254.1">
    <property type="nucleotide sequence ID" value="NZ_JANCPR020000003.1"/>
</dbReference>
<keyword evidence="2" id="KW-0378">Hydrolase</keyword>
<accession>A0ABT6ZPR0</accession>
<organism evidence="5 6">
    <name type="scientific">Streptomyces iconiensis</name>
    <dbReference type="NCBI Taxonomy" id="1384038"/>
    <lineage>
        <taxon>Bacteria</taxon>
        <taxon>Bacillati</taxon>
        <taxon>Actinomycetota</taxon>
        <taxon>Actinomycetes</taxon>
        <taxon>Kitasatosporales</taxon>
        <taxon>Streptomycetaceae</taxon>
        <taxon>Streptomyces</taxon>
    </lineage>
</organism>
<dbReference type="SMART" id="SM00641">
    <property type="entry name" value="Glyco_25"/>
    <property type="match status" value="1"/>
</dbReference>
<evidence type="ECO:0000313" key="5">
    <source>
        <dbReference type="EMBL" id="MDJ1131044.1"/>
    </source>
</evidence>
<dbReference type="SUPFAM" id="SSF51445">
    <property type="entry name" value="(Trans)glycosidases"/>
    <property type="match status" value="1"/>
</dbReference>
<dbReference type="EMBL" id="JANCPR020000003">
    <property type="protein sequence ID" value="MDJ1131044.1"/>
    <property type="molecule type" value="Genomic_DNA"/>
</dbReference>
<dbReference type="Proteomes" id="UP001214441">
    <property type="component" value="Unassembled WGS sequence"/>
</dbReference>
<dbReference type="PROSITE" id="PS51904">
    <property type="entry name" value="GLYCOSYL_HYDROL_F25_2"/>
    <property type="match status" value="1"/>
</dbReference>
<dbReference type="Pfam" id="PF01183">
    <property type="entry name" value="Glyco_hydro_25"/>
    <property type="match status" value="1"/>
</dbReference>
<evidence type="ECO:0000256" key="2">
    <source>
        <dbReference type="ARBA" id="ARBA00022801"/>
    </source>
</evidence>
<comment type="caution">
    <text evidence="5">The sequence shown here is derived from an EMBL/GenBank/DDBJ whole genome shotgun (WGS) entry which is preliminary data.</text>
</comment>
<comment type="similarity">
    <text evidence="1">Belongs to the glycosyl hydrolase 25 family.</text>
</comment>
<dbReference type="Gene3D" id="3.20.20.80">
    <property type="entry name" value="Glycosidases"/>
    <property type="match status" value="1"/>
</dbReference>
<keyword evidence="3" id="KW-0326">Glycosidase</keyword>
<protein>
    <submittedName>
        <fullName evidence="5">GH25 family lysozyme</fullName>
    </submittedName>
</protein>
<feature type="compositionally biased region" description="Basic and acidic residues" evidence="4">
    <location>
        <begin position="184"/>
        <end position="205"/>
    </location>
</feature>
<evidence type="ECO:0000313" key="6">
    <source>
        <dbReference type="Proteomes" id="UP001214441"/>
    </source>
</evidence>